<evidence type="ECO:0000313" key="2">
    <source>
        <dbReference type="EMBL" id="SBW10027.1"/>
    </source>
</evidence>
<proteinExistence type="predicted"/>
<protein>
    <recommendedName>
        <fullName evidence="3">Translation initiation factor 2</fullName>
    </recommendedName>
</protein>
<dbReference type="AlphaFoldDB" id="A0A212KEF8"/>
<keyword evidence="1" id="KW-1133">Transmembrane helix</keyword>
<evidence type="ECO:0000256" key="1">
    <source>
        <dbReference type="SAM" id="Phobius"/>
    </source>
</evidence>
<feature type="transmembrane region" description="Helical" evidence="1">
    <location>
        <begin position="71"/>
        <end position="89"/>
    </location>
</feature>
<gene>
    <name evidence="2" type="ORF">KL86CLO1_12816</name>
</gene>
<evidence type="ECO:0008006" key="3">
    <source>
        <dbReference type="Google" id="ProtNLM"/>
    </source>
</evidence>
<keyword evidence="1" id="KW-0472">Membrane</keyword>
<accession>A0A212KEF8</accession>
<keyword evidence="1" id="KW-0812">Transmembrane</keyword>
<sequence length="90" mass="9897">MVKGVARRVIVVKSPDRRLFEQAIFIIKEDAFLTEGVTAEQVVAEAQRVADGYVRRNTGPGRWLRKIPAPAYAVAGAIAATLVWCLAIFL</sequence>
<organism evidence="2">
    <name type="scientific">uncultured Eubacteriales bacterium</name>
    <dbReference type="NCBI Taxonomy" id="172733"/>
    <lineage>
        <taxon>Bacteria</taxon>
        <taxon>Bacillati</taxon>
        <taxon>Bacillota</taxon>
        <taxon>Clostridia</taxon>
        <taxon>Eubacteriales</taxon>
        <taxon>environmental samples</taxon>
    </lineage>
</organism>
<dbReference type="EMBL" id="FLUN01000001">
    <property type="protein sequence ID" value="SBW10027.1"/>
    <property type="molecule type" value="Genomic_DNA"/>
</dbReference>
<name>A0A212KEF8_9FIRM</name>
<reference evidence="2" key="1">
    <citation type="submission" date="2016-04" db="EMBL/GenBank/DDBJ databases">
        <authorList>
            <person name="Evans L.H."/>
            <person name="Alamgir A."/>
            <person name="Owens N."/>
            <person name="Weber N.D."/>
            <person name="Virtaneva K."/>
            <person name="Barbian K."/>
            <person name="Babar A."/>
            <person name="Rosenke K."/>
        </authorList>
    </citation>
    <scope>NUCLEOTIDE SEQUENCE</scope>
    <source>
        <strain evidence="2">86</strain>
    </source>
</reference>